<accession>A0AAV5M4L0</accession>
<organism evidence="1 2">
    <name type="scientific">Rubroshorea leprosula</name>
    <dbReference type="NCBI Taxonomy" id="152421"/>
    <lineage>
        <taxon>Eukaryota</taxon>
        <taxon>Viridiplantae</taxon>
        <taxon>Streptophyta</taxon>
        <taxon>Embryophyta</taxon>
        <taxon>Tracheophyta</taxon>
        <taxon>Spermatophyta</taxon>
        <taxon>Magnoliopsida</taxon>
        <taxon>eudicotyledons</taxon>
        <taxon>Gunneridae</taxon>
        <taxon>Pentapetalae</taxon>
        <taxon>rosids</taxon>
        <taxon>malvids</taxon>
        <taxon>Malvales</taxon>
        <taxon>Dipterocarpaceae</taxon>
        <taxon>Rubroshorea</taxon>
    </lineage>
</organism>
<keyword evidence="2" id="KW-1185">Reference proteome</keyword>
<evidence type="ECO:0000313" key="2">
    <source>
        <dbReference type="Proteomes" id="UP001054252"/>
    </source>
</evidence>
<reference evidence="1 2" key="1">
    <citation type="journal article" date="2021" name="Commun. Biol.">
        <title>The genome of Shorea leprosula (Dipterocarpaceae) highlights the ecological relevance of drought in aseasonal tropical rainforests.</title>
        <authorList>
            <person name="Ng K.K.S."/>
            <person name="Kobayashi M.J."/>
            <person name="Fawcett J.A."/>
            <person name="Hatakeyama M."/>
            <person name="Paape T."/>
            <person name="Ng C.H."/>
            <person name="Ang C.C."/>
            <person name="Tnah L.H."/>
            <person name="Lee C.T."/>
            <person name="Nishiyama T."/>
            <person name="Sese J."/>
            <person name="O'Brien M.J."/>
            <person name="Copetti D."/>
            <person name="Mohd Noor M.I."/>
            <person name="Ong R.C."/>
            <person name="Putra M."/>
            <person name="Sireger I.Z."/>
            <person name="Indrioko S."/>
            <person name="Kosugi Y."/>
            <person name="Izuno A."/>
            <person name="Isagi Y."/>
            <person name="Lee S.L."/>
            <person name="Shimizu K.K."/>
        </authorList>
    </citation>
    <scope>NUCLEOTIDE SEQUENCE [LARGE SCALE GENOMIC DNA]</scope>
    <source>
        <strain evidence="1">214</strain>
    </source>
</reference>
<dbReference type="AlphaFoldDB" id="A0AAV5M4L0"/>
<protein>
    <submittedName>
        <fullName evidence="1">Uncharacterized protein</fullName>
    </submittedName>
</protein>
<name>A0AAV5M4L0_9ROSI</name>
<dbReference type="Proteomes" id="UP001054252">
    <property type="component" value="Unassembled WGS sequence"/>
</dbReference>
<sequence length="36" mass="4162">MCVSQQKILVLYYWDLNANIPSVTNILLGYFPIFLA</sequence>
<comment type="caution">
    <text evidence="1">The sequence shown here is derived from an EMBL/GenBank/DDBJ whole genome shotgun (WGS) entry which is preliminary data.</text>
</comment>
<proteinExistence type="predicted"/>
<evidence type="ECO:0000313" key="1">
    <source>
        <dbReference type="EMBL" id="GKV43597.1"/>
    </source>
</evidence>
<dbReference type="EMBL" id="BPVZ01000170">
    <property type="protein sequence ID" value="GKV43597.1"/>
    <property type="molecule type" value="Genomic_DNA"/>
</dbReference>
<gene>
    <name evidence="1" type="ORF">SLEP1_g50867</name>
</gene>